<dbReference type="Proteomes" id="UP000600918">
    <property type="component" value="Unassembled WGS sequence"/>
</dbReference>
<dbReference type="EMBL" id="JACSDY010000010">
    <property type="protein sequence ID" value="KAF7417028.1"/>
    <property type="molecule type" value="Genomic_DNA"/>
</dbReference>
<gene>
    <name evidence="1" type="ORF">H0235_011559</name>
</gene>
<name>A0A834NSF1_VESPE</name>
<protein>
    <submittedName>
        <fullName evidence="1">Uncharacterized protein</fullName>
    </submittedName>
</protein>
<evidence type="ECO:0000313" key="1">
    <source>
        <dbReference type="EMBL" id="KAF7417028.1"/>
    </source>
</evidence>
<organism evidence="1 2">
    <name type="scientific">Vespula pensylvanica</name>
    <name type="common">Western yellow jacket</name>
    <name type="synonym">Wasp</name>
    <dbReference type="NCBI Taxonomy" id="30213"/>
    <lineage>
        <taxon>Eukaryota</taxon>
        <taxon>Metazoa</taxon>
        <taxon>Ecdysozoa</taxon>
        <taxon>Arthropoda</taxon>
        <taxon>Hexapoda</taxon>
        <taxon>Insecta</taxon>
        <taxon>Pterygota</taxon>
        <taxon>Neoptera</taxon>
        <taxon>Endopterygota</taxon>
        <taxon>Hymenoptera</taxon>
        <taxon>Apocrita</taxon>
        <taxon>Aculeata</taxon>
        <taxon>Vespoidea</taxon>
        <taxon>Vespidae</taxon>
        <taxon>Vespinae</taxon>
        <taxon>Vespula</taxon>
    </lineage>
</organism>
<evidence type="ECO:0000313" key="2">
    <source>
        <dbReference type="Proteomes" id="UP000600918"/>
    </source>
</evidence>
<accession>A0A834NSF1</accession>
<keyword evidence="2" id="KW-1185">Reference proteome</keyword>
<proteinExistence type="predicted"/>
<sequence>MENVSKVRAYGRDPRTNFIFRARFDQVALNEETFVVSANYVPHIDYLLMHTDYIAKELVFATIPLAPDDFRIAIKDFLCPNPRLQSEIFQIFKYKVQSKKTFEGATIESDLIDIPCPDYARSLESYLQSWVRTTLIKPAMQLQEYNPSVG</sequence>
<dbReference type="AlphaFoldDB" id="A0A834NSF1"/>
<comment type="caution">
    <text evidence="1">The sequence shown here is derived from an EMBL/GenBank/DDBJ whole genome shotgun (WGS) entry which is preliminary data.</text>
</comment>
<reference evidence="1" key="1">
    <citation type="journal article" date="2020" name="G3 (Bethesda)">
        <title>High-Quality Assemblies for Three Invasive Social Wasps from the &lt;i&gt;Vespula&lt;/i&gt; Genus.</title>
        <authorList>
            <person name="Harrop T.W.R."/>
            <person name="Guhlin J."/>
            <person name="McLaughlin G.M."/>
            <person name="Permina E."/>
            <person name="Stockwell P."/>
            <person name="Gilligan J."/>
            <person name="Le Lec M.F."/>
            <person name="Gruber M.A.M."/>
            <person name="Quinn O."/>
            <person name="Lovegrove M."/>
            <person name="Duncan E.J."/>
            <person name="Remnant E.J."/>
            <person name="Van Eeckhoven J."/>
            <person name="Graham B."/>
            <person name="Knapp R.A."/>
            <person name="Langford K.W."/>
            <person name="Kronenberg Z."/>
            <person name="Press M.O."/>
            <person name="Eacker S.M."/>
            <person name="Wilson-Rankin E.E."/>
            <person name="Purcell J."/>
            <person name="Lester P.J."/>
            <person name="Dearden P.K."/>
        </authorList>
    </citation>
    <scope>NUCLEOTIDE SEQUENCE</scope>
    <source>
        <strain evidence="1">Volc-1</strain>
    </source>
</reference>